<comment type="subcellular location">
    <subcellularLocation>
        <location evidence="1">Nucleus</location>
    </subcellularLocation>
</comment>
<evidence type="ECO:0000256" key="3">
    <source>
        <dbReference type="ARBA" id="ARBA00023125"/>
    </source>
</evidence>
<dbReference type="AlphaFoldDB" id="A0A1S4CJ21"/>
<feature type="compositionally biased region" description="Acidic residues" evidence="6">
    <location>
        <begin position="105"/>
        <end position="120"/>
    </location>
</feature>
<feature type="compositionally biased region" description="Basic and acidic residues" evidence="6">
    <location>
        <begin position="126"/>
        <end position="139"/>
    </location>
</feature>
<keyword evidence="8" id="KW-1185">Reference proteome</keyword>
<dbReference type="InterPro" id="IPR015300">
    <property type="entry name" value="DNA-bd_pseudobarrel_sf"/>
</dbReference>
<proteinExistence type="predicted"/>
<evidence type="ECO:0000313" key="9">
    <source>
        <dbReference type="RefSeq" id="XP_016501009.1"/>
    </source>
</evidence>
<dbReference type="GeneID" id="107819415"/>
<reference evidence="8" key="1">
    <citation type="journal article" date="2014" name="Nat. Commun.">
        <title>The tobacco genome sequence and its comparison with those of tomato and potato.</title>
        <authorList>
            <person name="Sierro N."/>
            <person name="Battey J.N."/>
            <person name="Ouadi S."/>
            <person name="Bakaher N."/>
            <person name="Bovet L."/>
            <person name="Willig A."/>
            <person name="Goepfert S."/>
            <person name="Peitsch M.C."/>
            <person name="Ivanov N.V."/>
        </authorList>
    </citation>
    <scope>NUCLEOTIDE SEQUENCE [LARGE SCALE GENOMIC DNA]</scope>
</reference>
<evidence type="ECO:0000313" key="8">
    <source>
        <dbReference type="Proteomes" id="UP000790787"/>
    </source>
</evidence>
<accession>A0A1S4CJ21</accession>
<evidence type="ECO:0000259" key="7">
    <source>
        <dbReference type="PROSITE" id="PS50863"/>
    </source>
</evidence>
<dbReference type="PaxDb" id="4097-A0A1S4CJ21"/>
<dbReference type="RefSeq" id="XP_016501009.1">
    <property type="nucleotide sequence ID" value="XM_016645523.2"/>
</dbReference>
<dbReference type="SMART" id="SM01019">
    <property type="entry name" value="B3"/>
    <property type="match status" value="1"/>
</dbReference>
<evidence type="ECO:0000256" key="4">
    <source>
        <dbReference type="ARBA" id="ARBA00023163"/>
    </source>
</evidence>
<evidence type="ECO:0000256" key="2">
    <source>
        <dbReference type="ARBA" id="ARBA00023015"/>
    </source>
</evidence>
<evidence type="ECO:0000256" key="5">
    <source>
        <dbReference type="ARBA" id="ARBA00023242"/>
    </source>
</evidence>
<dbReference type="KEGG" id="nta:107819415"/>
<keyword evidence="5" id="KW-0539">Nucleus</keyword>
<keyword evidence="3" id="KW-0238">DNA-binding</keyword>
<dbReference type="InterPro" id="IPR039218">
    <property type="entry name" value="REM_fam"/>
</dbReference>
<dbReference type="SMR" id="A0A1S4CJ21"/>
<dbReference type="CDD" id="cd10017">
    <property type="entry name" value="B3_DNA"/>
    <property type="match status" value="1"/>
</dbReference>
<organism evidence="8 9">
    <name type="scientific">Nicotiana tabacum</name>
    <name type="common">Common tobacco</name>
    <dbReference type="NCBI Taxonomy" id="4097"/>
    <lineage>
        <taxon>Eukaryota</taxon>
        <taxon>Viridiplantae</taxon>
        <taxon>Streptophyta</taxon>
        <taxon>Embryophyta</taxon>
        <taxon>Tracheophyta</taxon>
        <taxon>Spermatophyta</taxon>
        <taxon>Magnoliopsida</taxon>
        <taxon>eudicotyledons</taxon>
        <taxon>Gunneridae</taxon>
        <taxon>Pentapetalae</taxon>
        <taxon>asterids</taxon>
        <taxon>lamiids</taxon>
        <taxon>Solanales</taxon>
        <taxon>Solanaceae</taxon>
        <taxon>Nicotianoideae</taxon>
        <taxon>Nicotianeae</taxon>
        <taxon>Nicotiana</taxon>
    </lineage>
</organism>
<dbReference type="RefSeq" id="XP_016501009.1">
    <property type="nucleotide sequence ID" value="XM_016645523.1"/>
</dbReference>
<evidence type="ECO:0000256" key="6">
    <source>
        <dbReference type="SAM" id="MobiDB-lite"/>
    </source>
</evidence>
<dbReference type="Proteomes" id="UP000790787">
    <property type="component" value="Chromosome 15"/>
</dbReference>
<dbReference type="OMA" id="YLTICKG"/>
<gene>
    <name evidence="9" type="primary">LOC107819415</name>
</gene>
<dbReference type="SUPFAM" id="SSF101936">
    <property type="entry name" value="DNA-binding pseudobarrel domain"/>
    <property type="match status" value="1"/>
</dbReference>
<feature type="domain" description="TF-B3" evidence="7">
    <location>
        <begin position="7"/>
        <end position="95"/>
    </location>
</feature>
<dbReference type="PANTHER" id="PTHR31674">
    <property type="entry name" value="B3 DOMAIN-CONTAINING PROTEIN REM-LIKE 3-RELATED"/>
    <property type="match status" value="1"/>
</dbReference>
<dbReference type="Pfam" id="PF02362">
    <property type="entry name" value="B3"/>
    <property type="match status" value="1"/>
</dbReference>
<dbReference type="Gene3D" id="2.40.330.10">
    <property type="entry name" value="DNA-binding pseudobarrel domain"/>
    <property type="match status" value="1"/>
</dbReference>
<evidence type="ECO:0000256" key="1">
    <source>
        <dbReference type="ARBA" id="ARBA00004123"/>
    </source>
</evidence>
<dbReference type="OrthoDB" id="1109907at2759"/>
<sequence length="165" mass="19210">MKVPPVKPHFFKPIQPGFKHALNIPLGFLKYLTGHEHEHAVLKRAGKKWLVKVNGHRLEEGWEKFAEEHDLQLGDMLVFRHEGNMEFKVVIFDSGHCKREYAENLQEEEEEKEEEEEEEAGGGGRGGEEKRKNEEEKRNKEKKLILVNLFLNAQLDPIGFPTVTW</sequence>
<dbReference type="GO" id="GO:0005634">
    <property type="term" value="C:nucleus"/>
    <property type="evidence" value="ECO:0007669"/>
    <property type="project" value="UniProtKB-SubCell"/>
</dbReference>
<feature type="region of interest" description="Disordered" evidence="6">
    <location>
        <begin position="102"/>
        <end position="139"/>
    </location>
</feature>
<dbReference type="PANTHER" id="PTHR31674:SF97">
    <property type="entry name" value="B3 DOMAIN-CONTAINING PROTEIN REM10-LIKE"/>
    <property type="match status" value="1"/>
</dbReference>
<dbReference type="PROSITE" id="PS50863">
    <property type="entry name" value="B3"/>
    <property type="match status" value="1"/>
</dbReference>
<protein>
    <submittedName>
        <fullName evidence="9">B3 domain-containing protein REM5-like</fullName>
    </submittedName>
    <submittedName>
        <fullName evidence="9">B3 domain-containing protein REM9-like</fullName>
    </submittedName>
</protein>
<dbReference type="InterPro" id="IPR003340">
    <property type="entry name" value="B3_DNA-bd"/>
</dbReference>
<dbReference type="GO" id="GO:0003677">
    <property type="term" value="F:DNA binding"/>
    <property type="evidence" value="ECO:0007669"/>
    <property type="project" value="UniProtKB-KW"/>
</dbReference>
<name>A0A1S4CJ21_TOBAC</name>
<keyword evidence="4" id="KW-0804">Transcription</keyword>
<reference evidence="9" key="2">
    <citation type="submission" date="2025-08" db="UniProtKB">
        <authorList>
            <consortium name="RefSeq"/>
        </authorList>
    </citation>
    <scope>IDENTIFICATION</scope>
    <source>
        <tissue evidence="9">Leaf</tissue>
    </source>
</reference>
<dbReference type="STRING" id="4097.A0A1S4CJ21"/>
<keyword evidence="2" id="KW-0805">Transcription regulation</keyword>